<organism evidence="2 3">
    <name type="scientific">Penicillium italicum</name>
    <name type="common">Blue mold</name>
    <dbReference type="NCBI Taxonomy" id="40296"/>
    <lineage>
        <taxon>Eukaryota</taxon>
        <taxon>Fungi</taxon>
        <taxon>Dikarya</taxon>
        <taxon>Ascomycota</taxon>
        <taxon>Pezizomycotina</taxon>
        <taxon>Eurotiomycetes</taxon>
        <taxon>Eurotiomycetidae</taxon>
        <taxon>Eurotiales</taxon>
        <taxon>Aspergillaceae</taxon>
        <taxon>Penicillium</taxon>
    </lineage>
</organism>
<dbReference type="EMBL" id="JQGA01000706">
    <property type="protein sequence ID" value="KGO74120.1"/>
    <property type="molecule type" value="Genomic_DNA"/>
</dbReference>
<sequence length="238" mass="26864">MAFKYLQFQPHGEKLIRWMENANEPGCPVQRSTLNAGTLPQPMDWHIEHDREWLSPERIASIVGLGLPLGEFIPNDLYPTESPCLRHSIIKTIGGITALVGTIAPGVLFVYSIRRKRLPSNDPYVSELAKMAYEAHFPLDSLKHVIVNEIQEEATETFVRERIYPSREGLSYPSAEHQTWDYPLPEFSAIMGTPIGKVIGSLILGAFGQGVKRVARVVTFQDGLDLHKLHIRFDIEHV</sequence>
<gene>
    <name evidence="2" type="ORF">PITC_021780</name>
</gene>
<keyword evidence="3" id="KW-1185">Reference proteome</keyword>
<dbReference type="OrthoDB" id="4364220at2759"/>
<evidence type="ECO:0000313" key="2">
    <source>
        <dbReference type="EMBL" id="KGO74120.1"/>
    </source>
</evidence>
<keyword evidence="1" id="KW-1133">Transmembrane helix</keyword>
<accession>A0A0A2LBX9</accession>
<evidence type="ECO:0000256" key="1">
    <source>
        <dbReference type="SAM" id="Phobius"/>
    </source>
</evidence>
<evidence type="ECO:0000313" key="3">
    <source>
        <dbReference type="Proteomes" id="UP000030104"/>
    </source>
</evidence>
<comment type="caution">
    <text evidence="2">The sequence shown here is derived from an EMBL/GenBank/DDBJ whole genome shotgun (WGS) entry which is preliminary data.</text>
</comment>
<keyword evidence="1" id="KW-0812">Transmembrane</keyword>
<dbReference type="PhylomeDB" id="A0A0A2LBX9"/>
<proteinExistence type="predicted"/>
<name>A0A0A2LBX9_PENIT</name>
<protein>
    <submittedName>
        <fullName evidence="2">Uncharacterized protein</fullName>
    </submittedName>
</protein>
<dbReference type="HOGENOM" id="CLU_043569_0_0_1"/>
<dbReference type="Proteomes" id="UP000030104">
    <property type="component" value="Unassembled WGS sequence"/>
</dbReference>
<feature type="transmembrane region" description="Helical" evidence="1">
    <location>
        <begin position="89"/>
        <end position="111"/>
    </location>
</feature>
<dbReference type="AlphaFoldDB" id="A0A0A2LBX9"/>
<keyword evidence="1" id="KW-0472">Membrane</keyword>
<dbReference type="OMA" id="FGQGVKR"/>
<reference evidence="2 3" key="1">
    <citation type="journal article" date="2015" name="Mol. Plant Microbe Interact.">
        <title>Genome, transcriptome, and functional analyses of Penicillium expansum provide new insights into secondary metabolism and pathogenicity.</title>
        <authorList>
            <person name="Ballester A.R."/>
            <person name="Marcet-Houben M."/>
            <person name="Levin E."/>
            <person name="Sela N."/>
            <person name="Selma-Lazaro C."/>
            <person name="Carmona L."/>
            <person name="Wisniewski M."/>
            <person name="Droby S."/>
            <person name="Gonzalez-Candelas L."/>
            <person name="Gabaldon T."/>
        </authorList>
    </citation>
    <scope>NUCLEOTIDE SEQUENCE [LARGE SCALE GENOMIC DNA]</scope>
    <source>
        <strain evidence="2 3">PHI-1</strain>
    </source>
</reference>